<comment type="caution">
    <text evidence="6">The sequence shown here is derived from an EMBL/GenBank/DDBJ whole genome shotgun (WGS) entry which is preliminary data.</text>
</comment>
<dbReference type="GO" id="GO:0046487">
    <property type="term" value="P:glyoxylate metabolic process"/>
    <property type="evidence" value="ECO:0007669"/>
    <property type="project" value="InterPro"/>
</dbReference>
<sequence length="295" mass="31021">MSTIAFIGTGIMGKPMAVNLQKAGHQLVFSEHFNQVPTDLIAAGGIAFPTPKAATEQADYIILMLPNTPQVEEVLFGKDGVEEALTAGKVVIDMSSISPIETKQFAARVKESGAEYLDAPVSGGEVGAINAALTIMVGGEESSFEKAKPLFEVMGKNITLVGESGAGQICKVANQIIVALNIEAVSEALVFASKAGADPARVREALMGGFANSKILDVHGERMIKGTFDPGFKIALHQKDLDLAISGAKTLGVSLPNTVMAQGLFDQCVAMGGEGWDHSAMIRAIEQLADHEIRK</sequence>
<dbReference type="Proteomes" id="UP000240987">
    <property type="component" value="Unassembled WGS sequence"/>
</dbReference>
<evidence type="ECO:0000313" key="6">
    <source>
        <dbReference type="EMBL" id="PSU45866.1"/>
    </source>
</evidence>
<evidence type="ECO:0000259" key="5">
    <source>
        <dbReference type="Pfam" id="PF14833"/>
    </source>
</evidence>
<dbReference type="InterPro" id="IPR029154">
    <property type="entry name" value="HIBADH-like_NADP-bd"/>
</dbReference>
<accession>A0A2T3JAJ0</accession>
<evidence type="ECO:0000256" key="1">
    <source>
        <dbReference type="ARBA" id="ARBA00023002"/>
    </source>
</evidence>
<dbReference type="PIRSF" id="PIRSF000103">
    <property type="entry name" value="HIBADH"/>
    <property type="match status" value="1"/>
</dbReference>
<dbReference type="Pfam" id="PF03446">
    <property type="entry name" value="NAD_binding_2"/>
    <property type="match status" value="1"/>
</dbReference>
<keyword evidence="2" id="KW-0520">NAD</keyword>
<dbReference type="GO" id="GO:0008679">
    <property type="term" value="F:2-hydroxy-3-oxopropionate reductase activity"/>
    <property type="evidence" value="ECO:0007669"/>
    <property type="project" value="InterPro"/>
</dbReference>
<dbReference type="InterPro" id="IPR015815">
    <property type="entry name" value="HIBADH-related"/>
</dbReference>
<gene>
    <name evidence="6" type="ORF">C9J12_20720</name>
</gene>
<reference evidence="6 7" key="1">
    <citation type="submission" date="2018-01" db="EMBL/GenBank/DDBJ databases">
        <title>Whole genome sequencing of Histamine producing bacteria.</title>
        <authorList>
            <person name="Butler K."/>
        </authorList>
    </citation>
    <scope>NUCLEOTIDE SEQUENCE [LARGE SCALE GENOMIC DNA]</scope>
    <source>
        <strain evidence="6 7">JCM 12947</strain>
    </source>
</reference>
<dbReference type="Gene3D" id="1.10.1040.10">
    <property type="entry name" value="N-(1-d-carboxylethyl)-l-norvaline Dehydrogenase, domain 2"/>
    <property type="match status" value="1"/>
</dbReference>
<dbReference type="SUPFAM" id="SSF51735">
    <property type="entry name" value="NAD(P)-binding Rossmann-fold domains"/>
    <property type="match status" value="1"/>
</dbReference>
<dbReference type="InterPro" id="IPR013328">
    <property type="entry name" value="6PGD_dom2"/>
</dbReference>
<dbReference type="AlphaFoldDB" id="A0A2T3JAJ0"/>
<evidence type="ECO:0000259" key="4">
    <source>
        <dbReference type="Pfam" id="PF03446"/>
    </source>
</evidence>
<evidence type="ECO:0000256" key="3">
    <source>
        <dbReference type="PIRSR" id="PIRSR000103-1"/>
    </source>
</evidence>
<dbReference type="PANTHER" id="PTHR43060:SF15">
    <property type="entry name" value="3-HYDROXYISOBUTYRATE DEHYDROGENASE-LIKE 1, MITOCHONDRIAL-RELATED"/>
    <property type="match status" value="1"/>
</dbReference>
<feature type="domain" description="3-hydroxyisobutyrate dehydrogenase-like NAD-binding" evidence="5">
    <location>
        <begin position="165"/>
        <end position="284"/>
    </location>
</feature>
<dbReference type="Gene3D" id="3.40.50.720">
    <property type="entry name" value="NAD(P)-binding Rossmann-like Domain"/>
    <property type="match status" value="1"/>
</dbReference>
<dbReference type="InterPro" id="IPR006115">
    <property type="entry name" value="6PGDH_NADP-bd"/>
</dbReference>
<dbReference type="InterPro" id="IPR036291">
    <property type="entry name" value="NAD(P)-bd_dom_sf"/>
</dbReference>
<feature type="domain" description="6-phosphogluconate dehydrogenase NADP-binding" evidence="4">
    <location>
        <begin position="3"/>
        <end position="162"/>
    </location>
</feature>
<protein>
    <submittedName>
        <fullName evidence="6">2-hydroxy-3-oxopropionate reductase</fullName>
    </submittedName>
</protein>
<dbReference type="RefSeq" id="WP_107244431.1">
    <property type="nucleotide sequence ID" value="NZ_PYMJ01000026.1"/>
</dbReference>
<dbReference type="OrthoDB" id="9786703at2"/>
<keyword evidence="1" id="KW-0560">Oxidoreductase</keyword>
<dbReference type="GO" id="GO:0051287">
    <property type="term" value="F:NAD binding"/>
    <property type="evidence" value="ECO:0007669"/>
    <property type="project" value="InterPro"/>
</dbReference>
<evidence type="ECO:0000256" key="2">
    <source>
        <dbReference type="ARBA" id="ARBA00023027"/>
    </source>
</evidence>
<evidence type="ECO:0000313" key="7">
    <source>
        <dbReference type="Proteomes" id="UP000240987"/>
    </source>
</evidence>
<keyword evidence="7" id="KW-1185">Reference proteome</keyword>
<proteinExistence type="predicted"/>
<dbReference type="Pfam" id="PF14833">
    <property type="entry name" value="NAD_binding_11"/>
    <property type="match status" value="1"/>
</dbReference>
<dbReference type="SUPFAM" id="SSF48179">
    <property type="entry name" value="6-phosphogluconate dehydrogenase C-terminal domain-like"/>
    <property type="match status" value="1"/>
</dbReference>
<dbReference type="EMBL" id="PYMJ01000026">
    <property type="protein sequence ID" value="PSU45866.1"/>
    <property type="molecule type" value="Genomic_DNA"/>
</dbReference>
<dbReference type="NCBIfam" id="TIGR01505">
    <property type="entry name" value="tartro_sem_red"/>
    <property type="match status" value="1"/>
</dbReference>
<dbReference type="GO" id="GO:0050661">
    <property type="term" value="F:NADP binding"/>
    <property type="evidence" value="ECO:0007669"/>
    <property type="project" value="InterPro"/>
</dbReference>
<dbReference type="PANTHER" id="PTHR43060">
    <property type="entry name" value="3-HYDROXYISOBUTYRATE DEHYDROGENASE-LIKE 1, MITOCHONDRIAL-RELATED"/>
    <property type="match status" value="1"/>
</dbReference>
<dbReference type="InterPro" id="IPR008927">
    <property type="entry name" value="6-PGluconate_DH-like_C_sf"/>
</dbReference>
<feature type="active site" evidence="3">
    <location>
        <position position="171"/>
    </location>
</feature>
<organism evidence="6 7">
    <name type="scientific">Photobacterium frigidiphilum</name>
    <dbReference type="NCBI Taxonomy" id="264736"/>
    <lineage>
        <taxon>Bacteria</taxon>
        <taxon>Pseudomonadati</taxon>
        <taxon>Pseudomonadota</taxon>
        <taxon>Gammaproteobacteria</taxon>
        <taxon>Vibrionales</taxon>
        <taxon>Vibrionaceae</taxon>
        <taxon>Photobacterium</taxon>
    </lineage>
</organism>
<name>A0A2T3JAJ0_9GAMM</name>
<dbReference type="InterPro" id="IPR006398">
    <property type="entry name" value="Tartro_sem_red"/>
</dbReference>